<gene>
    <name evidence="3" type="ORF">CHU32_10940</name>
    <name evidence="2" type="ORF">CHU33_18300</name>
</gene>
<sequence>MPASIRRTLLLCSLLMGSQAAFATEDAVDKANDPLHLATSLSLQNYYTPEIYGTDQHTNDTLFRATVPFASNDVIPVPQIMRLTVPVATRPQQSGGYDTGIGDINLFDIFLLKQQGIKLGIGPLLTADSAAQDEMGTGQWQASLAAVAVNSTPRWLSGTLVQWQKSFTGDEERSHVETATFQPFLVYKMSGGWFLRSSGVWTYNVKNDDYYIPAGLGVGRAMVVGKHIINGFIEPQWTVAHHGDYQPEFTLYAGVSIMLK</sequence>
<evidence type="ECO:0008006" key="6">
    <source>
        <dbReference type="Google" id="ProtNLM"/>
    </source>
</evidence>
<dbReference type="AlphaFoldDB" id="A0A2P5GRA0"/>
<name>A0A2P5GRA0_9ENTR</name>
<proteinExistence type="predicted"/>
<dbReference type="EMBL" id="PQGD01000007">
    <property type="protein sequence ID" value="POP49085.1"/>
    <property type="molecule type" value="Genomic_DNA"/>
</dbReference>
<keyword evidence="4" id="KW-1185">Reference proteome</keyword>
<feature type="signal peptide" evidence="1">
    <location>
        <begin position="1"/>
        <end position="23"/>
    </location>
</feature>
<dbReference type="OrthoDB" id="9809066at2"/>
<evidence type="ECO:0000313" key="2">
    <source>
        <dbReference type="EMBL" id="POP42880.1"/>
    </source>
</evidence>
<comment type="caution">
    <text evidence="3">The sequence shown here is derived from an EMBL/GenBank/DDBJ whole genome shotgun (WGS) entry which is preliminary data.</text>
</comment>
<dbReference type="RefSeq" id="WP_103677502.1">
    <property type="nucleotide sequence ID" value="NZ_PQGD01000007.1"/>
</dbReference>
<evidence type="ECO:0000313" key="3">
    <source>
        <dbReference type="EMBL" id="POP49085.1"/>
    </source>
</evidence>
<dbReference type="Proteomes" id="UP000237073">
    <property type="component" value="Unassembled WGS sequence"/>
</dbReference>
<protein>
    <recommendedName>
        <fullName evidence="6">Transporter</fullName>
    </recommendedName>
</protein>
<feature type="chain" id="PRO_5015140103" description="Transporter" evidence="1">
    <location>
        <begin position="24"/>
        <end position="260"/>
    </location>
</feature>
<dbReference type="Proteomes" id="UP000247005">
    <property type="component" value="Unassembled WGS sequence"/>
</dbReference>
<organism evidence="3 5">
    <name type="scientific">Superficieibacter electus</name>
    <dbReference type="NCBI Taxonomy" id="2022662"/>
    <lineage>
        <taxon>Bacteria</taxon>
        <taxon>Pseudomonadati</taxon>
        <taxon>Pseudomonadota</taxon>
        <taxon>Gammaproteobacteria</taxon>
        <taxon>Enterobacterales</taxon>
        <taxon>Enterobacteriaceae</taxon>
        <taxon>Superficieibacter</taxon>
    </lineage>
</organism>
<reference evidence="4 5" key="1">
    <citation type="submission" date="2018-01" db="EMBL/GenBank/DDBJ databases">
        <title>Superficieibacter electus gen. nov., sp. nov., an extended-spectrum beta-lactamase possessing member of the Enterobacteriaceae family, isolated from intensive care unit surfaces.</title>
        <authorList>
            <person name="Potter R.F."/>
            <person name="D'Souza A.W."/>
        </authorList>
    </citation>
    <scope>NUCLEOTIDE SEQUENCE [LARGE SCALE GENOMIC DNA]</scope>
    <source>
        <strain evidence="3 5">BP-1</strain>
        <strain evidence="2 4">BP-2</strain>
    </source>
</reference>
<keyword evidence="1" id="KW-0732">Signal</keyword>
<evidence type="ECO:0000256" key="1">
    <source>
        <dbReference type="SAM" id="SignalP"/>
    </source>
</evidence>
<evidence type="ECO:0000313" key="5">
    <source>
        <dbReference type="Proteomes" id="UP000247005"/>
    </source>
</evidence>
<evidence type="ECO:0000313" key="4">
    <source>
        <dbReference type="Proteomes" id="UP000237073"/>
    </source>
</evidence>
<dbReference type="EMBL" id="PQGE01000017">
    <property type="protein sequence ID" value="POP42880.1"/>
    <property type="molecule type" value="Genomic_DNA"/>
</dbReference>
<accession>A0A2P5GRA0</accession>